<evidence type="ECO:0000313" key="11">
    <source>
        <dbReference type="Proteomes" id="UP000239800"/>
    </source>
</evidence>
<keyword evidence="11" id="KW-1185">Reference proteome</keyword>
<dbReference type="AlphaFoldDB" id="A0A2S7KPJ8"/>
<reference evidence="10 11" key="1">
    <citation type="submission" date="2016-11" db="EMBL/GenBank/DDBJ databases">
        <title>Trade-off between light-utilization and light-protection in marine flavobacteria.</title>
        <authorList>
            <person name="Kumagai Y."/>
        </authorList>
    </citation>
    <scope>NUCLEOTIDE SEQUENCE [LARGE SCALE GENOMIC DNA]</scope>
    <source>
        <strain evidence="10 11">NBRC 107741</strain>
    </source>
</reference>
<protein>
    <submittedName>
        <fullName evidence="10">ABC transporter permease</fullName>
    </submittedName>
</protein>
<dbReference type="OrthoDB" id="9770036at2"/>
<dbReference type="EMBL" id="MQUB01000001">
    <property type="protein sequence ID" value="PQB04545.1"/>
    <property type="molecule type" value="Genomic_DNA"/>
</dbReference>
<evidence type="ECO:0000256" key="1">
    <source>
        <dbReference type="ARBA" id="ARBA00004651"/>
    </source>
</evidence>
<feature type="domain" description="MacB-like periplasmic core" evidence="9">
    <location>
        <begin position="23"/>
        <end position="249"/>
    </location>
</feature>
<evidence type="ECO:0000256" key="2">
    <source>
        <dbReference type="ARBA" id="ARBA00022475"/>
    </source>
</evidence>
<proteinExistence type="inferred from homology"/>
<feature type="transmembrane region" description="Helical" evidence="7">
    <location>
        <begin position="338"/>
        <end position="368"/>
    </location>
</feature>
<keyword evidence="2" id="KW-1003">Cell membrane</keyword>
<evidence type="ECO:0000256" key="7">
    <source>
        <dbReference type="SAM" id="Phobius"/>
    </source>
</evidence>
<keyword evidence="3 7" id="KW-0812">Transmembrane</keyword>
<name>A0A2S7KPJ8_9FLAO</name>
<accession>A0A2S7KPJ8</accession>
<feature type="transmembrane region" description="Helical" evidence="7">
    <location>
        <begin position="20"/>
        <end position="44"/>
    </location>
</feature>
<dbReference type="RefSeq" id="WP_104812472.1">
    <property type="nucleotide sequence ID" value="NZ_MQUB01000001.1"/>
</dbReference>
<evidence type="ECO:0000256" key="6">
    <source>
        <dbReference type="ARBA" id="ARBA00038076"/>
    </source>
</evidence>
<evidence type="ECO:0000313" key="10">
    <source>
        <dbReference type="EMBL" id="PQB04545.1"/>
    </source>
</evidence>
<comment type="similarity">
    <text evidence="6">Belongs to the ABC-4 integral membrane protein family.</text>
</comment>
<feature type="transmembrane region" description="Helical" evidence="7">
    <location>
        <begin position="289"/>
        <end position="314"/>
    </location>
</feature>
<dbReference type="PANTHER" id="PTHR30572:SF4">
    <property type="entry name" value="ABC TRANSPORTER PERMEASE YTRF"/>
    <property type="match status" value="1"/>
</dbReference>
<comment type="caution">
    <text evidence="10">The sequence shown here is derived from an EMBL/GenBank/DDBJ whole genome shotgun (WGS) entry which is preliminary data.</text>
</comment>
<keyword evidence="4 7" id="KW-1133">Transmembrane helix</keyword>
<dbReference type="GO" id="GO:0022857">
    <property type="term" value="F:transmembrane transporter activity"/>
    <property type="evidence" value="ECO:0007669"/>
    <property type="project" value="TreeGrafter"/>
</dbReference>
<evidence type="ECO:0000256" key="5">
    <source>
        <dbReference type="ARBA" id="ARBA00023136"/>
    </source>
</evidence>
<dbReference type="Proteomes" id="UP000239800">
    <property type="component" value="Unassembled WGS sequence"/>
</dbReference>
<dbReference type="Pfam" id="PF02687">
    <property type="entry name" value="FtsX"/>
    <property type="match status" value="1"/>
</dbReference>
<feature type="transmembrane region" description="Helical" evidence="7">
    <location>
        <begin position="374"/>
        <end position="396"/>
    </location>
</feature>
<dbReference type="InterPro" id="IPR050250">
    <property type="entry name" value="Macrolide_Exporter_MacB"/>
</dbReference>
<feature type="domain" description="ABC3 transporter permease C-terminal" evidence="8">
    <location>
        <begin position="292"/>
        <end position="406"/>
    </location>
</feature>
<dbReference type="GO" id="GO:0005886">
    <property type="term" value="C:plasma membrane"/>
    <property type="evidence" value="ECO:0007669"/>
    <property type="project" value="UniProtKB-SubCell"/>
</dbReference>
<keyword evidence="5 7" id="KW-0472">Membrane</keyword>
<sequence>MFGLFRENVRIALDSIRSQLLRTILTIVIMGIGIWALVGILSAVKALENTISSDFASMGANTFNIQRYDFNVQRGGSGEREKINPVISYDNIREFQERYEFPYARTSVSFRGTSRAEIKYESEKTDPDIQVYGVNEHYIENTGSEVTRGREINLFDVQNNNKVCVLGSDFESGLFEGANPVGKTISIRGVKFKVIGILKSKGSTFGNNQDLKVLIPIQVARSLFTQPNINYTISIKVDDKEMMAGAQDDAIVTFRNVRKLSPVEENNFGLERSDDLINRIGSITEYLEWAAWIISIITILGSSIALMNIMLVSVTERTREIGVRKALGAKRSTISTQFFIETIVIGQFGSILGIILGVATGIIFASIFSFKFSLPIGAMIWATIITFLVAIIAGSYPARKAAKLDPIESLRYE</sequence>
<evidence type="ECO:0000256" key="4">
    <source>
        <dbReference type="ARBA" id="ARBA00022989"/>
    </source>
</evidence>
<gene>
    <name evidence="10" type="ORF">BST85_06260</name>
</gene>
<dbReference type="PANTHER" id="PTHR30572">
    <property type="entry name" value="MEMBRANE COMPONENT OF TRANSPORTER-RELATED"/>
    <property type="match status" value="1"/>
</dbReference>
<evidence type="ECO:0000259" key="8">
    <source>
        <dbReference type="Pfam" id="PF02687"/>
    </source>
</evidence>
<comment type="subcellular location">
    <subcellularLocation>
        <location evidence="1">Cell membrane</location>
        <topology evidence="1">Multi-pass membrane protein</topology>
    </subcellularLocation>
</comment>
<evidence type="ECO:0000256" key="3">
    <source>
        <dbReference type="ARBA" id="ARBA00022692"/>
    </source>
</evidence>
<dbReference type="InterPro" id="IPR025857">
    <property type="entry name" value="MacB_PCD"/>
</dbReference>
<dbReference type="InterPro" id="IPR003838">
    <property type="entry name" value="ABC3_permease_C"/>
</dbReference>
<evidence type="ECO:0000259" key="9">
    <source>
        <dbReference type="Pfam" id="PF12704"/>
    </source>
</evidence>
<organism evidence="10 11">
    <name type="scientific">Aureitalea marina</name>
    <dbReference type="NCBI Taxonomy" id="930804"/>
    <lineage>
        <taxon>Bacteria</taxon>
        <taxon>Pseudomonadati</taxon>
        <taxon>Bacteroidota</taxon>
        <taxon>Flavobacteriia</taxon>
        <taxon>Flavobacteriales</taxon>
        <taxon>Flavobacteriaceae</taxon>
        <taxon>Aureitalea</taxon>
    </lineage>
</organism>
<dbReference type="Pfam" id="PF12704">
    <property type="entry name" value="MacB_PCD"/>
    <property type="match status" value="1"/>
</dbReference>